<comment type="subunit">
    <text evidence="12">The complex is composed of two ATP-binding proteins (WtpC), two transmembrane proteins (WtpB) and a solute-binding protein (WtpA).</text>
</comment>
<keyword evidence="10" id="KW-0472">Membrane</keyword>
<dbReference type="SUPFAM" id="SSF52540">
    <property type="entry name" value="P-loop containing nucleoside triphosphate hydrolases"/>
    <property type="match status" value="1"/>
</dbReference>
<dbReference type="CDD" id="cd03259">
    <property type="entry name" value="ABC_Carb_Solutes_like"/>
    <property type="match status" value="1"/>
</dbReference>
<protein>
    <recommendedName>
        <fullName evidence="14">Molybdate/tungstate import ATP-binding protein WtpC</fullName>
        <ecNumber evidence="13">7.3.2.6</ecNumber>
    </recommendedName>
</protein>
<dbReference type="GO" id="GO:1901238">
    <property type="term" value="F:ABC-type tungstate transporter activity"/>
    <property type="evidence" value="ECO:0007669"/>
    <property type="project" value="UniProtKB-EC"/>
</dbReference>
<reference evidence="19 20" key="1">
    <citation type="submission" date="2016-06" db="EMBL/GenBank/DDBJ databases">
        <title>Discovery of anaerobic lithoheterotrophic haloarchaeon capable of sulfur respiration by hydrogen and formate.</title>
        <authorList>
            <person name="Sorokin D.Y."/>
            <person name="Kublanov I.V."/>
            <person name="Roman P."/>
            <person name="Sinninghe Damste J.S."/>
            <person name="Golyshin P.N."/>
            <person name="Rojo D."/>
            <person name="Ciordia S."/>
            <person name="Mena Md.C."/>
            <person name="Ferrer M."/>
            <person name="Smedile F."/>
            <person name="Messina E."/>
            <person name="La Cono V."/>
            <person name="Yakimov M.M."/>
        </authorList>
    </citation>
    <scope>NUCLEOTIDE SEQUENCE [LARGE SCALE GENOMIC DNA]</scope>
    <source>
        <strain evidence="19 20">HTSR1</strain>
    </source>
</reference>
<keyword evidence="6" id="KW-0547">Nucleotide-binding</keyword>
<sequence length="377" mass="40141">MATHTSSPAVEHSHAEQAGTEAAARTVLELDSVTTAFEGEPAIEDVSLAVRDGELLSILGPSGCGKTTALRTIAGLEAPDSGQVAIGGERVADGTRSTPPEDRDVGLVFQDFALFSHLSVAENVGFGIEDWPAAERTARIEELLDLVGLAGAEDRSPTDLSGGQQQRVALARALAPEPELLLLDEPFSSLDRDLRERMREEVRDILDTAGVTTVFVTHDQTEALSISDRVAVLHDGRLEQVGHPEAVFSNPATRFVANFLGNPTFLAGQVEDGAVSTSIGPIPLGQLPGLSAADAGRPVDVILRPDDVNAVAATPDRAHGTVHRRSYEGSTIRYRVQLAEGTSVEVRHNHTAGLTQGDPVRIDLIADHEFAWFPAER</sequence>
<evidence type="ECO:0000256" key="12">
    <source>
        <dbReference type="ARBA" id="ARBA00038781"/>
    </source>
</evidence>
<evidence type="ECO:0000256" key="5">
    <source>
        <dbReference type="ARBA" id="ARBA00022505"/>
    </source>
</evidence>
<dbReference type="EC" id="7.3.2.6" evidence="13"/>
<evidence type="ECO:0000256" key="6">
    <source>
        <dbReference type="ARBA" id="ARBA00022741"/>
    </source>
</evidence>
<keyword evidence="4" id="KW-0410">Iron transport</keyword>
<evidence type="ECO:0000256" key="15">
    <source>
        <dbReference type="ARBA" id="ARBA00047936"/>
    </source>
</evidence>
<keyword evidence="3" id="KW-1003">Cell membrane</keyword>
<evidence type="ECO:0000256" key="1">
    <source>
        <dbReference type="ARBA" id="ARBA00004202"/>
    </source>
</evidence>
<dbReference type="EMBL" id="CP016070">
    <property type="protein sequence ID" value="AOW79329.1"/>
    <property type="molecule type" value="Genomic_DNA"/>
</dbReference>
<keyword evidence="2" id="KW-0813">Transport</keyword>
<keyword evidence="8" id="KW-0408">Iron</keyword>
<dbReference type="InterPro" id="IPR050093">
    <property type="entry name" value="ABC_SmlMolc_Importer"/>
</dbReference>
<name>A0A1D8S1U2_9EURY</name>
<comment type="catalytic activity">
    <reaction evidence="15">
        <text>tungstate(in) + ATP + H2O = tungstate(out) + ADP + phosphate + H(+)</text>
        <dbReference type="Rhea" id="RHEA:35027"/>
        <dbReference type="ChEBI" id="CHEBI:15377"/>
        <dbReference type="ChEBI" id="CHEBI:15378"/>
        <dbReference type="ChEBI" id="CHEBI:30616"/>
        <dbReference type="ChEBI" id="CHEBI:43474"/>
        <dbReference type="ChEBI" id="CHEBI:46502"/>
        <dbReference type="ChEBI" id="CHEBI:456216"/>
        <dbReference type="EC" id="7.3.2.6"/>
    </reaction>
</comment>
<dbReference type="Gene3D" id="2.40.50.100">
    <property type="match status" value="1"/>
</dbReference>
<feature type="domain" description="ABC transporter" evidence="18">
    <location>
        <begin position="28"/>
        <end position="260"/>
    </location>
</feature>
<dbReference type="GeneID" id="29828140"/>
<dbReference type="InterPro" id="IPR013611">
    <property type="entry name" value="Transp-assoc_OB_typ2"/>
</dbReference>
<dbReference type="Pfam" id="PF00005">
    <property type="entry name" value="ABC_tran"/>
    <property type="match status" value="1"/>
</dbReference>
<comment type="function">
    <text evidence="16">Part of the ABC transporter complex WtpABC involved in molybdate/tungstate import. Responsible for energy coupling to the transport system.</text>
</comment>
<accession>A0A1D8S1U2</accession>
<dbReference type="GO" id="GO:0005524">
    <property type="term" value="F:ATP binding"/>
    <property type="evidence" value="ECO:0007669"/>
    <property type="project" value="UniProtKB-KW"/>
</dbReference>
<evidence type="ECO:0000256" key="9">
    <source>
        <dbReference type="ARBA" id="ARBA00023065"/>
    </source>
</evidence>
<evidence type="ECO:0000256" key="2">
    <source>
        <dbReference type="ARBA" id="ARBA00022448"/>
    </source>
</evidence>
<evidence type="ECO:0000256" key="3">
    <source>
        <dbReference type="ARBA" id="ARBA00022475"/>
    </source>
</evidence>
<comment type="similarity">
    <text evidence="11">Belongs to the ABC transporter superfamily. Sulfate/tungstate importer (TC 3.A.1.6) family.</text>
</comment>
<dbReference type="Gene3D" id="3.40.50.300">
    <property type="entry name" value="P-loop containing nucleotide triphosphate hydrolases"/>
    <property type="match status" value="1"/>
</dbReference>
<dbReference type="InterPro" id="IPR017871">
    <property type="entry name" value="ABC_transporter-like_CS"/>
</dbReference>
<dbReference type="GO" id="GO:0043190">
    <property type="term" value="C:ATP-binding cassette (ABC) transporter complex"/>
    <property type="evidence" value="ECO:0007669"/>
    <property type="project" value="InterPro"/>
</dbReference>
<dbReference type="STRING" id="1873524.HSR6_0120"/>
<dbReference type="KEGG" id="halh:HTSR_0121"/>
<organism evidence="19 20">
    <name type="scientific">Halodesulfurarchaeum formicicum</name>
    <dbReference type="NCBI Taxonomy" id="1873524"/>
    <lineage>
        <taxon>Archaea</taxon>
        <taxon>Methanobacteriati</taxon>
        <taxon>Methanobacteriota</taxon>
        <taxon>Stenosarchaea group</taxon>
        <taxon>Halobacteria</taxon>
        <taxon>Halobacteriales</taxon>
        <taxon>Halobacteriaceae</taxon>
        <taxon>Halodesulfurarchaeum</taxon>
    </lineage>
</organism>
<gene>
    <name evidence="19" type="ORF">HTSR_0121</name>
</gene>
<dbReference type="InterPro" id="IPR015853">
    <property type="entry name" value="ABC_transpr_FbpC"/>
</dbReference>
<dbReference type="PROSITE" id="PS50893">
    <property type="entry name" value="ABC_TRANSPORTER_2"/>
    <property type="match status" value="1"/>
</dbReference>
<dbReference type="InterPro" id="IPR008995">
    <property type="entry name" value="Mo/tungstate-bd_C_term_dom"/>
</dbReference>
<dbReference type="InterPro" id="IPR003439">
    <property type="entry name" value="ABC_transporter-like_ATP-bd"/>
</dbReference>
<dbReference type="SUPFAM" id="SSF50331">
    <property type="entry name" value="MOP-like"/>
    <property type="match status" value="1"/>
</dbReference>
<evidence type="ECO:0000256" key="4">
    <source>
        <dbReference type="ARBA" id="ARBA00022496"/>
    </source>
</evidence>
<evidence type="ECO:0000256" key="8">
    <source>
        <dbReference type="ARBA" id="ARBA00023004"/>
    </source>
</evidence>
<evidence type="ECO:0000256" key="16">
    <source>
        <dbReference type="ARBA" id="ARBA00057369"/>
    </source>
</evidence>
<evidence type="ECO:0000256" key="17">
    <source>
        <dbReference type="SAM" id="MobiDB-lite"/>
    </source>
</evidence>
<dbReference type="GO" id="GO:0015408">
    <property type="term" value="F:ABC-type ferric iron transporter activity"/>
    <property type="evidence" value="ECO:0007669"/>
    <property type="project" value="InterPro"/>
</dbReference>
<feature type="region of interest" description="Disordered" evidence="17">
    <location>
        <begin position="1"/>
        <end position="22"/>
    </location>
</feature>
<dbReference type="FunFam" id="3.40.50.300:FF:000425">
    <property type="entry name" value="Probable ABC transporter, ATP-binding subunit"/>
    <property type="match status" value="1"/>
</dbReference>
<dbReference type="SMART" id="SM00382">
    <property type="entry name" value="AAA"/>
    <property type="match status" value="1"/>
</dbReference>
<dbReference type="PANTHER" id="PTHR42781:SF4">
    <property type="entry name" value="SPERMIDINE_PUTRESCINE IMPORT ATP-BINDING PROTEIN POTA"/>
    <property type="match status" value="1"/>
</dbReference>
<dbReference type="Proteomes" id="UP000185608">
    <property type="component" value="Chromosome"/>
</dbReference>
<evidence type="ECO:0000313" key="20">
    <source>
        <dbReference type="Proteomes" id="UP000185608"/>
    </source>
</evidence>
<dbReference type="AlphaFoldDB" id="A0A1D8S1U2"/>
<dbReference type="PANTHER" id="PTHR42781">
    <property type="entry name" value="SPERMIDINE/PUTRESCINE IMPORT ATP-BINDING PROTEIN POTA"/>
    <property type="match status" value="1"/>
</dbReference>
<evidence type="ECO:0000256" key="11">
    <source>
        <dbReference type="ARBA" id="ARBA00038307"/>
    </source>
</evidence>
<proteinExistence type="inferred from homology"/>
<keyword evidence="7 19" id="KW-0067">ATP-binding</keyword>
<dbReference type="GO" id="GO:0016887">
    <property type="term" value="F:ATP hydrolysis activity"/>
    <property type="evidence" value="ECO:0007669"/>
    <property type="project" value="InterPro"/>
</dbReference>
<dbReference type="PROSITE" id="PS00211">
    <property type="entry name" value="ABC_TRANSPORTER_1"/>
    <property type="match status" value="1"/>
</dbReference>
<comment type="subcellular location">
    <subcellularLocation>
        <location evidence="1">Cell membrane</location>
        <topology evidence="1">Peripheral membrane protein</topology>
    </subcellularLocation>
</comment>
<dbReference type="Pfam" id="PF08402">
    <property type="entry name" value="TOBE_2"/>
    <property type="match status" value="1"/>
</dbReference>
<evidence type="ECO:0000256" key="14">
    <source>
        <dbReference type="ARBA" id="ARBA00041133"/>
    </source>
</evidence>
<dbReference type="RefSeq" id="WP_070364107.1">
    <property type="nucleotide sequence ID" value="NZ_CP016070.1"/>
</dbReference>
<evidence type="ECO:0000313" key="19">
    <source>
        <dbReference type="EMBL" id="AOW79329.1"/>
    </source>
</evidence>
<evidence type="ECO:0000256" key="7">
    <source>
        <dbReference type="ARBA" id="ARBA00022840"/>
    </source>
</evidence>
<dbReference type="InterPro" id="IPR003593">
    <property type="entry name" value="AAA+_ATPase"/>
</dbReference>
<evidence type="ECO:0000256" key="13">
    <source>
        <dbReference type="ARBA" id="ARBA00039025"/>
    </source>
</evidence>
<evidence type="ECO:0000259" key="18">
    <source>
        <dbReference type="PROSITE" id="PS50893"/>
    </source>
</evidence>
<keyword evidence="5" id="KW-0500">Molybdenum</keyword>
<evidence type="ECO:0000256" key="10">
    <source>
        <dbReference type="ARBA" id="ARBA00023136"/>
    </source>
</evidence>
<dbReference type="InterPro" id="IPR027417">
    <property type="entry name" value="P-loop_NTPase"/>
</dbReference>
<keyword evidence="9" id="KW-0406">Ion transport</keyword>